<evidence type="ECO:0000256" key="9">
    <source>
        <dbReference type="SAM" id="Coils"/>
    </source>
</evidence>
<dbReference type="InterPro" id="IPR051474">
    <property type="entry name" value="Anti-sigma-K/W_factor"/>
</dbReference>
<keyword evidence="6" id="KW-0472">Membrane</keyword>
<evidence type="ECO:0000256" key="8">
    <source>
        <dbReference type="ARBA" id="ARBA00030803"/>
    </source>
</evidence>
<keyword evidence="9" id="KW-0175">Coiled coil</keyword>
<dbReference type="Pfam" id="PF10099">
    <property type="entry name" value="RskA_C"/>
    <property type="match status" value="1"/>
</dbReference>
<dbReference type="Proteomes" id="UP000580839">
    <property type="component" value="Unassembled WGS sequence"/>
</dbReference>
<evidence type="ECO:0000259" key="10">
    <source>
        <dbReference type="Pfam" id="PF10099"/>
    </source>
</evidence>
<evidence type="ECO:0000256" key="5">
    <source>
        <dbReference type="ARBA" id="ARBA00022989"/>
    </source>
</evidence>
<dbReference type="PANTHER" id="PTHR37461:SF1">
    <property type="entry name" value="ANTI-SIGMA-K FACTOR RSKA"/>
    <property type="match status" value="1"/>
</dbReference>
<evidence type="ECO:0000256" key="1">
    <source>
        <dbReference type="ARBA" id="ARBA00004167"/>
    </source>
</evidence>
<dbReference type="GO" id="GO:0006417">
    <property type="term" value="P:regulation of translation"/>
    <property type="evidence" value="ECO:0007669"/>
    <property type="project" value="TreeGrafter"/>
</dbReference>
<evidence type="ECO:0000256" key="2">
    <source>
        <dbReference type="ARBA" id="ARBA00004236"/>
    </source>
</evidence>
<dbReference type="EMBL" id="JABFRW010000135">
    <property type="protein sequence ID" value="NOT34644.1"/>
    <property type="molecule type" value="Genomic_DNA"/>
</dbReference>
<proteinExistence type="predicted"/>
<dbReference type="InterPro" id="IPR041916">
    <property type="entry name" value="Anti_sigma_zinc_sf"/>
</dbReference>
<name>A0A849SPS2_UNCEI</name>
<dbReference type="Gene3D" id="1.10.10.1320">
    <property type="entry name" value="Anti-sigma factor, zinc-finger domain"/>
    <property type="match status" value="1"/>
</dbReference>
<organism evidence="11 12">
    <name type="scientific">Eiseniibacteriota bacterium</name>
    <dbReference type="NCBI Taxonomy" id="2212470"/>
    <lineage>
        <taxon>Bacteria</taxon>
        <taxon>Candidatus Eiseniibacteriota</taxon>
    </lineage>
</organism>
<evidence type="ECO:0000256" key="6">
    <source>
        <dbReference type="ARBA" id="ARBA00023136"/>
    </source>
</evidence>
<keyword evidence="4" id="KW-0812">Transmembrane</keyword>
<evidence type="ECO:0000313" key="12">
    <source>
        <dbReference type="Proteomes" id="UP000580839"/>
    </source>
</evidence>
<sequence length="298" mass="31061">MSQHSEEFLDLCAGYALGNLDPEQRARLEAHLASGCDACEAALAEMSVASTLLARSAPEQRPSPALKSRVMDAIRAEALPTVIPAAPRPAMVRNGAARGEASGPARDAGAERRAPLAFPGWLTFAPLAAAAALAVTTVLAYRSAEQLRGELQARGEELKSQQAQVQQLERDLSIERHWAAVLSAPGARFAELQITPGGAAALRARATFDPATKSAVVVFENFTPPSGSDYELWLLKGAGVASLGVIKVDEEGRAVLRLDDLGDPALVGGFAISLEPAGGSPFPDRPTGPVVMAGKLGV</sequence>
<feature type="domain" description="Anti-sigma K factor RskA C-terminal" evidence="10">
    <location>
        <begin position="128"/>
        <end position="290"/>
    </location>
</feature>
<evidence type="ECO:0000256" key="7">
    <source>
        <dbReference type="ARBA" id="ARBA00029829"/>
    </source>
</evidence>
<dbReference type="GO" id="GO:0016989">
    <property type="term" value="F:sigma factor antagonist activity"/>
    <property type="evidence" value="ECO:0007669"/>
    <property type="project" value="TreeGrafter"/>
</dbReference>
<evidence type="ECO:0000256" key="4">
    <source>
        <dbReference type="ARBA" id="ARBA00022692"/>
    </source>
</evidence>
<dbReference type="PANTHER" id="PTHR37461">
    <property type="entry name" value="ANTI-SIGMA-K FACTOR RSKA"/>
    <property type="match status" value="1"/>
</dbReference>
<comment type="subcellular location">
    <subcellularLocation>
        <location evidence="2">Cell membrane</location>
    </subcellularLocation>
    <subcellularLocation>
        <location evidence="1">Membrane</location>
        <topology evidence="1">Single-pass membrane protein</topology>
    </subcellularLocation>
</comment>
<evidence type="ECO:0000256" key="3">
    <source>
        <dbReference type="ARBA" id="ARBA00022475"/>
    </source>
</evidence>
<accession>A0A849SPS2</accession>
<dbReference type="AlphaFoldDB" id="A0A849SPS2"/>
<feature type="coiled-coil region" evidence="9">
    <location>
        <begin position="141"/>
        <end position="171"/>
    </location>
</feature>
<keyword evidence="5" id="KW-1133">Transmembrane helix</keyword>
<keyword evidence="3" id="KW-1003">Cell membrane</keyword>
<comment type="caution">
    <text evidence="11">The sequence shown here is derived from an EMBL/GenBank/DDBJ whole genome shotgun (WGS) entry which is preliminary data.</text>
</comment>
<reference evidence="11 12" key="1">
    <citation type="submission" date="2020-04" db="EMBL/GenBank/DDBJ databases">
        <title>Metagenomic profiling of ammonia- and methane-oxidizing microorganisms in a Dutch drinking water treatment plant.</title>
        <authorList>
            <person name="Poghosyan L."/>
            <person name="Leucker S."/>
        </authorList>
    </citation>
    <scope>NUCLEOTIDE SEQUENCE [LARGE SCALE GENOMIC DNA]</scope>
    <source>
        <strain evidence="11">S-RSF-IL-03</strain>
    </source>
</reference>
<dbReference type="InterPro" id="IPR018764">
    <property type="entry name" value="RskA_C"/>
</dbReference>
<evidence type="ECO:0000313" key="11">
    <source>
        <dbReference type="EMBL" id="NOT34644.1"/>
    </source>
</evidence>
<gene>
    <name evidence="11" type="ORF">HOP12_10815</name>
</gene>
<protein>
    <recommendedName>
        <fullName evidence="8">Regulator of SigK</fullName>
    </recommendedName>
    <alternativeName>
        <fullName evidence="7">Sigma-K anti-sigma factor RskA</fullName>
    </alternativeName>
</protein>
<dbReference type="GO" id="GO:0005886">
    <property type="term" value="C:plasma membrane"/>
    <property type="evidence" value="ECO:0007669"/>
    <property type="project" value="UniProtKB-SubCell"/>
</dbReference>